<proteinExistence type="predicted"/>
<sequence>MQSNEIQTPSGEPDRNTAAMQSNETPAPSGESDHYTHPRPRPRTHAHSHRRMCSHPHACRRPGSFHLEEHEGQDPCDRHHCLPHPPHFGHWHPGPGNNWPHPSEHPAHFYHHHHPPLFPPPFEVMGMELAGLGLPPFPFELPFSSRGHPRYMRGGALGRGPFGPGDIPHRGPGMYFAHHGRHGEHLGRVRPYGRRGRDGRMDCVDGFNCRHESEEESSGETVTNEQT</sequence>
<comment type="caution">
    <text evidence="2">The sequence shown here is derived from an EMBL/GenBank/DDBJ whole genome shotgun (WGS) entry which is preliminary data.</text>
</comment>
<reference evidence="2" key="1">
    <citation type="submission" date="2021-01" db="EMBL/GenBank/DDBJ databases">
        <authorList>
            <person name="Kaushik A."/>
        </authorList>
    </citation>
    <scope>NUCLEOTIDE SEQUENCE</scope>
    <source>
        <strain evidence="2">AG1-1C</strain>
    </source>
</reference>
<protein>
    <submittedName>
        <fullName evidence="2">Uncharacterized protein</fullName>
    </submittedName>
</protein>
<dbReference type="Proteomes" id="UP000663846">
    <property type="component" value="Unassembled WGS sequence"/>
</dbReference>
<evidence type="ECO:0000313" key="2">
    <source>
        <dbReference type="EMBL" id="CAE6378575.1"/>
    </source>
</evidence>
<accession>A0A8H2WJ37</accession>
<evidence type="ECO:0000256" key="1">
    <source>
        <dbReference type="SAM" id="MobiDB-lite"/>
    </source>
</evidence>
<dbReference type="AlphaFoldDB" id="A0A8H2WJ37"/>
<evidence type="ECO:0000313" key="3">
    <source>
        <dbReference type="Proteomes" id="UP000663846"/>
    </source>
</evidence>
<dbReference type="EMBL" id="CAJMWS010000207">
    <property type="protein sequence ID" value="CAE6378575.1"/>
    <property type="molecule type" value="Genomic_DNA"/>
</dbReference>
<feature type="compositionally biased region" description="Polar residues" evidence="1">
    <location>
        <begin position="1"/>
        <end position="10"/>
    </location>
</feature>
<organism evidence="2 3">
    <name type="scientific">Rhizoctonia solani</name>
    <dbReference type="NCBI Taxonomy" id="456999"/>
    <lineage>
        <taxon>Eukaryota</taxon>
        <taxon>Fungi</taxon>
        <taxon>Dikarya</taxon>
        <taxon>Basidiomycota</taxon>
        <taxon>Agaricomycotina</taxon>
        <taxon>Agaricomycetes</taxon>
        <taxon>Cantharellales</taxon>
        <taxon>Ceratobasidiaceae</taxon>
        <taxon>Rhizoctonia</taxon>
    </lineage>
</organism>
<feature type="compositionally biased region" description="Basic residues" evidence="1">
    <location>
        <begin position="37"/>
        <end position="50"/>
    </location>
</feature>
<name>A0A8H2WJ37_9AGAM</name>
<feature type="region of interest" description="Disordered" evidence="1">
    <location>
        <begin position="1"/>
        <end position="50"/>
    </location>
</feature>
<gene>
    <name evidence="2" type="ORF">RDB_LOCUS31982</name>
</gene>